<name>A0A835D320_TETSI</name>
<accession>A0A835D320</accession>
<gene>
    <name evidence="1" type="ORF">HHK36_025453</name>
</gene>
<reference evidence="1 2" key="1">
    <citation type="submission" date="2020-04" db="EMBL/GenBank/DDBJ databases">
        <title>Plant Genome Project.</title>
        <authorList>
            <person name="Zhang R.-G."/>
        </authorList>
    </citation>
    <scope>NUCLEOTIDE SEQUENCE [LARGE SCALE GENOMIC DNA]</scope>
    <source>
        <strain evidence="1">YNK0</strain>
        <tissue evidence="1">Leaf</tissue>
    </source>
</reference>
<evidence type="ECO:0000313" key="1">
    <source>
        <dbReference type="EMBL" id="KAF8388773.1"/>
    </source>
</evidence>
<dbReference type="EMBL" id="JABCRI010000019">
    <property type="protein sequence ID" value="KAF8388773.1"/>
    <property type="molecule type" value="Genomic_DNA"/>
</dbReference>
<keyword evidence="2" id="KW-1185">Reference proteome</keyword>
<protein>
    <submittedName>
        <fullName evidence="1">Uncharacterized protein</fullName>
    </submittedName>
</protein>
<organism evidence="1 2">
    <name type="scientific">Tetracentron sinense</name>
    <name type="common">Spur-leaf</name>
    <dbReference type="NCBI Taxonomy" id="13715"/>
    <lineage>
        <taxon>Eukaryota</taxon>
        <taxon>Viridiplantae</taxon>
        <taxon>Streptophyta</taxon>
        <taxon>Embryophyta</taxon>
        <taxon>Tracheophyta</taxon>
        <taxon>Spermatophyta</taxon>
        <taxon>Magnoliopsida</taxon>
        <taxon>Trochodendrales</taxon>
        <taxon>Trochodendraceae</taxon>
        <taxon>Tetracentron</taxon>
    </lineage>
</organism>
<proteinExistence type="predicted"/>
<evidence type="ECO:0000313" key="2">
    <source>
        <dbReference type="Proteomes" id="UP000655225"/>
    </source>
</evidence>
<comment type="caution">
    <text evidence="1">The sequence shown here is derived from an EMBL/GenBank/DDBJ whole genome shotgun (WGS) entry which is preliminary data.</text>
</comment>
<dbReference type="AlphaFoldDB" id="A0A835D320"/>
<sequence>MQSCIFNLWQTGASFLALPISAKNPISHSSSTLGREGLNFWNFVKHEYSSATLVTASSCKLADHIFNIERRGALLLDFSEARMLIGNIR</sequence>
<dbReference type="Proteomes" id="UP000655225">
    <property type="component" value="Unassembled WGS sequence"/>
</dbReference>